<dbReference type="PROSITE" id="PS50994">
    <property type="entry name" value="INTEGRASE"/>
    <property type="match status" value="1"/>
</dbReference>
<dbReference type="GO" id="GO:0016787">
    <property type="term" value="F:hydrolase activity"/>
    <property type="evidence" value="ECO:0007669"/>
    <property type="project" value="UniProtKB-KW"/>
</dbReference>
<organism evidence="4">
    <name type="scientific">Tanacetum cinerariifolium</name>
    <name type="common">Dalmatian daisy</name>
    <name type="synonym">Chrysanthemum cinerariifolium</name>
    <dbReference type="NCBI Taxonomy" id="118510"/>
    <lineage>
        <taxon>Eukaryota</taxon>
        <taxon>Viridiplantae</taxon>
        <taxon>Streptophyta</taxon>
        <taxon>Embryophyta</taxon>
        <taxon>Tracheophyta</taxon>
        <taxon>Spermatophyta</taxon>
        <taxon>Magnoliopsida</taxon>
        <taxon>eudicotyledons</taxon>
        <taxon>Gunneridae</taxon>
        <taxon>Pentapetalae</taxon>
        <taxon>asterids</taxon>
        <taxon>campanulids</taxon>
        <taxon>Asterales</taxon>
        <taxon>Asteraceae</taxon>
        <taxon>Asteroideae</taxon>
        <taxon>Anthemideae</taxon>
        <taxon>Anthemidinae</taxon>
        <taxon>Tanacetum</taxon>
    </lineage>
</organism>
<accession>A0A6L2KKK7</accession>
<comment type="caution">
    <text evidence="4">The sequence shown here is derived from an EMBL/GenBank/DDBJ whole genome shotgun (WGS) entry which is preliminary data.</text>
</comment>
<evidence type="ECO:0000313" key="4">
    <source>
        <dbReference type="EMBL" id="GEU49287.1"/>
    </source>
</evidence>
<evidence type="ECO:0000256" key="1">
    <source>
        <dbReference type="ARBA" id="ARBA00022723"/>
    </source>
</evidence>
<keyword evidence="1" id="KW-0479">Metal-binding</keyword>
<evidence type="ECO:0000259" key="3">
    <source>
        <dbReference type="PROSITE" id="PS50994"/>
    </source>
</evidence>
<dbReference type="EMBL" id="BKCJ010002543">
    <property type="protein sequence ID" value="GEU49287.1"/>
    <property type="molecule type" value="Genomic_DNA"/>
</dbReference>
<dbReference type="InterPro" id="IPR036397">
    <property type="entry name" value="RNaseH_sf"/>
</dbReference>
<dbReference type="InterPro" id="IPR012337">
    <property type="entry name" value="RNaseH-like_sf"/>
</dbReference>
<dbReference type="PANTHER" id="PTHR42648">
    <property type="entry name" value="TRANSPOSASE, PUTATIVE-RELATED"/>
    <property type="match status" value="1"/>
</dbReference>
<dbReference type="Pfam" id="PF07727">
    <property type="entry name" value="RVT_2"/>
    <property type="match status" value="1"/>
</dbReference>
<dbReference type="GO" id="GO:0003676">
    <property type="term" value="F:nucleic acid binding"/>
    <property type="evidence" value="ECO:0007669"/>
    <property type="project" value="InterPro"/>
</dbReference>
<protein>
    <submittedName>
        <fullName evidence="4">Retrotransposon protein, putative, Ty1-copia subclass</fullName>
    </submittedName>
</protein>
<dbReference type="InterPro" id="IPR013103">
    <property type="entry name" value="RVT_2"/>
</dbReference>
<evidence type="ECO:0000256" key="2">
    <source>
        <dbReference type="ARBA" id="ARBA00022801"/>
    </source>
</evidence>
<dbReference type="GO" id="GO:0015074">
    <property type="term" value="P:DNA integration"/>
    <property type="evidence" value="ECO:0007669"/>
    <property type="project" value="InterPro"/>
</dbReference>
<dbReference type="PANTHER" id="PTHR42648:SF27">
    <property type="entry name" value="RNA-DIRECTED DNA POLYMERASE"/>
    <property type="match status" value="1"/>
</dbReference>
<feature type="domain" description="Integrase catalytic" evidence="3">
    <location>
        <begin position="157"/>
        <end position="256"/>
    </location>
</feature>
<reference evidence="4" key="1">
    <citation type="journal article" date="2019" name="Sci. Rep.">
        <title>Draft genome of Tanacetum cinerariifolium, the natural source of mosquito coil.</title>
        <authorList>
            <person name="Yamashiro T."/>
            <person name="Shiraishi A."/>
            <person name="Satake H."/>
            <person name="Nakayama K."/>
        </authorList>
    </citation>
    <scope>NUCLEOTIDE SEQUENCE</scope>
</reference>
<name>A0A6L2KKK7_TANCI</name>
<dbReference type="InterPro" id="IPR039537">
    <property type="entry name" value="Retrotran_Ty1/copia-like"/>
</dbReference>
<dbReference type="AlphaFoldDB" id="A0A6L2KKK7"/>
<dbReference type="SUPFAM" id="SSF53098">
    <property type="entry name" value="Ribonuclease H-like"/>
    <property type="match status" value="1"/>
</dbReference>
<dbReference type="Pfam" id="PF14223">
    <property type="entry name" value="Retrotran_gag_2"/>
    <property type="match status" value="1"/>
</dbReference>
<gene>
    <name evidence="4" type="ORF">Tci_021265</name>
</gene>
<dbReference type="InterPro" id="IPR001584">
    <property type="entry name" value="Integrase_cat-core"/>
</dbReference>
<dbReference type="Gene3D" id="3.30.420.10">
    <property type="entry name" value="Ribonuclease H-like superfamily/Ribonuclease H"/>
    <property type="match status" value="1"/>
</dbReference>
<dbReference type="CDD" id="cd09272">
    <property type="entry name" value="RNase_HI_RT_Ty1"/>
    <property type="match status" value="1"/>
</dbReference>
<dbReference type="GO" id="GO:0046872">
    <property type="term" value="F:metal ion binding"/>
    <property type="evidence" value="ECO:0007669"/>
    <property type="project" value="UniProtKB-KW"/>
</dbReference>
<sequence length="630" mass="72714">MPIPPAGQVLPSDVLNTYTSWVKASKEIDGLMLMTMEPNIQKNLEKLGAYDVLKELKMLFAHQVEQELLQTVREFHACKQEGQSVSSYILKIKSYIENLECLGHAMTQNLVVSLILVSLRKEYDSFVQNYNMHDMRKTVTVLYVMLKLHEQNVPKKDAAPALHTIRAGKRQIYESRVFGKEHAIIVHRTPLYTPQHNGVSERRNRTLLDMVRFMMSQTTLPKSFWNYALESAARILNMVPTKMVEKTPYEIWHGQALKLYPKKTMGYSFYYPPKNKIFVARNAEFLENSLMTQEASESLEDLEIIQKEDTHPFVNTSLHHDEDDQEINEPQSDIIPIRRSTRTRHALNRMCLYIDAKEHELEDHNEPTNYKATLLDPKSEKWLDAMNVEMKSTKDNEVWDLVDLPPDGKIVGSKWLFKKRTDMDGVVHTYKARLVAKGFTQPYGVDYEETFSPVAYIRDIRILGKLHFLGIKIYRDRSRRLIGLCQSVIEKILKRFHMDNSKRGSIPMQDKPKLCKSQGASTPAENITSQFQQNPGDLHWTAVKNILKYLRNTKDMFSVYGGDIKRELRVSCYTDAGYLTNADDLKSQTGYVFVLNGSDVDWKNTKQSIFTTSSVEAKYIVAYDALKEAV</sequence>
<proteinExistence type="predicted"/>
<keyword evidence="2" id="KW-0378">Hydrolase</keyword>